<reference evidence="3" key="1">
    <citation type="journal article" date="2013" name="Science">
        <title>Comparative analysis of bat genomes provides insight into the evolution of flight and immunity.</title>
        <authorList>
            <person name="Zhang G."/>
            <person name="Cowled C."/>
            <person name="Shi Z."/>
            <person name="Huang Z."/>
            <person name="Bishop-Lilly K.A."/>
            <person name="Fang X."/>
            <person name="Wynne J.W."/>
            <person name="Xiong Z."/>
            <person name="Baker M.L."/>
            <person name="Zhao W."/>
            <person name="Tachedjian M."/>
            <person name="Zhu Y."/>
            <person name="Zhou P."/>
            <person name="Jiang X."/>
            <person name="Ng J."/>
            <person name="Yang L."/>
            <person name="Wu L."/>
            <person name="Xiao J."/>
            <person name="Feng Y."/>
            <person name="Chen Y."/>
            <person name="Sun X."/>
            <person name="Zhang Y."/>
            <person name="Marsh G.A."/>
            <person name="Crameri G."/>
            <person name="Broder C.C."/>
            <person name="Frey K.G."/>
            <person name="Wang L.F."/>
            <person name="Wang J."/>
        </authorList>
    </citation>
    <scope>NUCLEOTIDE SEQUENCE [LARGE SCALE GENOMIC DNA]</scope>
</reference>
<protein>
    <submittedName>
        <fullName evidence="2">Uncharacterized protein</fullName>
    </submittedName>
</protein>
<evidence type="ECO:0000313" key="2">
    <source>
        <dbReference type="EMBL" id="ELK10824.1"/>
    </source>
</evidence>
<feature type="region of interest" description="Disordered" evidence="1">
    <location>
        <begin position="1"/>
        <end position="39"/>
    </location>
</feature>
<sequence length="73" mass="7635">MSCVSGQVASVEGDPHESDGPAEAKSSLGEVPRPGACPPDHILAPFPEINVPVSVPIRTWSSFQGVGRPGQWE</sequence>
<accession>L5KGK1</accession>
<gene>
    <name evidence="2" type="ORF">PAL_GLEAN10011739</name>
</gene>
<evidence type="ECO:0000313" key="3">
    <source>
        <dbReference type="Proteomes" id="UP000010552"/>
    </source>
</evidence>
<evidence type="ECO:0000256" key="1">
    <source>
        <dbReference type="SAM" id="MobiDB-lite"/>
    </source>
</evidence>
<name>L5KGK1_PTEAL</name>
<dbReference type="EMBL" id="KB030715">
    <property type="protein sequence ID" value="ELK10824.1"/>
    <property type="molecule type" value="Genomic_DNA"/>
</dbReference>
<dbReference type="AlphaFoldDB" id="L5KGK1"/>
<keyword evidence="3" id="KW-1185">Reference proteome</keyword>
<dbReference type="Proteomes" id="UP000010552">
    <property type="component" value="Unassembled WGS sequence"/>
</dbReference>
<dbReference type="InParanoid" id="L5KGK1"/>
<proteinExistence type="predicted"/>
<organism evidence="2 3">
    <name type="scientific">Pteropus alecto</name>
    <name type="common">Black flying fox</name>
    <dbReference type="NCBI Taxonomy" id="9402"/>
    <lineage>
        <taxon>Eukaryota</taxon>
        <taxon>Metazoa</taxon>
        <taxon>Chordata</taxon>
        <taxon>Craniata</taxon>
        <taxon>Vertebrata</taxon>
        <taxon>Euteleostomi</taxon>
        <taxon>Mammalia</taxon>
        <taxon>Eutheria</taxon>
        <taxon>Laurasiatheria</taxon>
        <taxon>Chiroptera</taxon>
        <taxon>Yinpterochiroptera</taxon>
        <taxon>Pteropodoidea</taxon>
        <taxon>Pteropodidae</taxon>
        <taxon>Pteropodinae</taxon>
        <taxon>Pteropus</taxon>
    </lineage>
</organism>